<dbReference type="GO" id="GO:0022857">
    <property type="term" value="F:transmembrane transporter activity"/>
    <property type="evidence" value="ECO:0007669"/>
    <property type="project" value="InterPro"/>
</dbReference>
<feature type="transmembrane region" description="Helical" evidence="8">
    <location>
        <begin position="321"/>
        <end position="342"/>
    </location>
</feature>
<proteinExistence type="inferred from homology"/>
<gene>
    <name evidence="9" type="ORF">CKN69_02465</name>
</gene>
<dbReference type="PANTHER" id="PTHR30472:SF25">
    <property type="entry name" value="ABC TRANSPORTER PERMEASE PROTEIN MJ0876-RELATED"/>
    <property type="match status" value="1"/>
</dbReference>
<feature type="transmembrane region" description="Helical" evidence="8">
    <location>
        <begin position="163"/>
        <end position="185"/>
    </location>
</feature>
<feature type="transmembrane region" description="Helical" evidence="8">
    <location>
        <begin position="295"/>
        <end position="314"/>
    </location>
</feature>
<dbReference type="AlphaFoldDB" id="A0A2R8A491"/>
<keyword evidence="3" id="KW-0813">Transport</keyword>
<dbReference type="CDD" id="cd06550">
    <property type="entry name" value="TM_ABC_iron-siderophores_like"/>
    <property type="match status" value="1"/>
</dbReference>
<accession>A0A2R8A491</accession>
<evidence type="ECO:0000313" key="10">
    <source>
        <dbReference type="Proteomes" id="UP000297938"/>
    </source>
</evidence>
<keyword evidence="7 8" id="KW-0472">Membrane</keyword>
<feature type="transmembrane region" description="Helical" evidence="8">
    <location>
        <begin position="205"/>
        <end position="226"/>
    </location>
</feature>
<dbReference type="GO" id="GO:0005886">
    <property type="term" value="C:plasma membrane"/>
    <property type="evidence" value="ECO:0007669"/>
    <property type="project" value="UniProtKB-SubCell"/>
</dbReference>
<evidence type="ECO:0000256" key="5">
    <source>
        <dbReference type="ARBA" id="ARBA00022692"/>
    </source>
</evidence>
<feature type="transmembrane region" description="Helical" evidence="8">
    <location>
        <begin position="254"/>
        <end position="283"/>
    </location>
</feature>
<evidence type="ECO:0000256" key="6">
    <source>
        <dbReference type="ARBA" id="ARBA00022989"/>
    </source>
</evidence>
<dbReference type="GO" id="GO:0033214">
    <property type="term" value="P:siderophore-iron import into cell"/>
    <property type="evidence" value="ECO:0007669"/>
    <property type="project" value="TreeGrafter"/>
</dbReference>
<feature type="transmembrane region" description="Helical" evidence="8">
    <location>
        <begin position="128"/>
        <end position="151"/>
    </location>
</feature>
<comment type="caution">
    <text evidence="9">The sequence shown here is derived from an EMBL/GenBank/DDBJ whole genome shotgun (WGS) entry which is preliminary data.</text>
</comment>
<dbReference type="FunFam" id="1.10.3470.10:FF:000001">
    <property type="entry name" value="Vitamin B12 ABC transporter permease BtuC"/>
    <property type="match status" value="1"/>
</dbReference>
<evidence type="ECO:0000256" key="3">
    <source>
        <dbReference type="ARBA" id="ARBA00022448"/>
    </source>
</evidence>
<evidence type="ECO:0000256" key="2">
    <source>
        <dbReference type="ARBA" id="ARBA00007935"/>
    </source>
</evidence>
<evidence type="ECO:0000256" key="8">
    <source>
        <dbReference type="SAM" id="Phobius"/>
    </source>
</evidence>
<evidence type="ECO:0000256" key="4">
    <source>
        <dbReference type="ARBA" id="ARBA00022475"/>
    </source>
</evidence>
<reference evidence="9 10" key="1">
    <citation type="journal article" date="2018" name="Int. J. Food Microbiol.">
        <title>Growth of Carnobacterium spp. isolated from chilled vacuum-packaged meat under relevant acidic conditions.</title>
        <authorList>
            <person name="Zhang P."/>
            <person name="Badoni M."/>
            <person name="Ganzle M."/>
            <person name="Yang X."/>
        </authorList>
    </citation>
    <scope>NUCLEOTIDE SEQUENCE [LARGE SCALE GENOMIC DNA]</scope>
    <source>
        <strain evidence="9 10">B2</strain>
    </source>
</reference>
<feature type="transmembrane region" description="Helical" evidence="8">
    <location>
        <begin position="101"/>
        <end position="122"/>
    </location>
</feature>
<keyword evidence="4" id="KW-1003">Cell membrane</keyword>
<sequence length="350" mass="37496">MKHKNYLLILIALIVAIFLSIIYSTSIGQVDIPFDQSWNIFLSKISNGSVGSLDHLDNQSYITIIWQLRLPRALFALLVGMGLAVSGTIMQAIVQNPLADPYILGISSGASLGATFVILLGVGSGALFAQVGVAFGAFIGAIIASFGVLLLASFGGRITSIKLLLSGMVISSLLSAFSSLIVYFANNAEGIKTITFWSMGSLASASWDKLPILSVPVLLSCLFFLFQHRILNTMLLGDEAAITLGIELGKYRKIYLALASLLTGTVVAYSGMIGFVGLIIPHLARGLFGANHKRLLPMVLLIGSLFMIWADILARILIKNVEIPIGIITSVIGAPLFIYIIIKKNYQFGG</sequence>
<dbReference type="SUPFAM" id="SSF81345">
    <property type="entry name" value="ABC transporter involved in vitamin B12 uptake, BtuC"/>
    <property type="match status" value="1"/>
</dbReference>
<organism evidence="9 10">
    <name type="scientific">Carnobacterium divergens</name>
    <name type="common">Lactobacillus divergens</name>
    <dbReference type="NCBI Taxonomy" id="2748"/>
    <lineage>
        <taxon>Bacteria</taxon>
        <taxon>Bacillati</taxon>
        <taxon>Bacillota</taxon>
        <taxon>Bacilli</taxon>
        <taxon>Lactobacillales</taxon>
        <taxon>Carnobacteriaceae</taxon>
        <taxon>Carnobacterium</taxon>
    </lineage>
</organism>
<keyword evidence="5 8" id="KW-0812">Transmembrane</keyword>
<keyword evidence="6 8" id="KW-1133">Transmembrane helix</keyword>
<dbReference type="Proteomes" id="UP000297938">
    <property type="component" value="Unassembled WGS sequence"/>
</dbReference>
<name>A0A2R8A491_CARDV</name>
<dbReference type="InterPro" id="IPR000522">
    <property type="entry name" value="ABC_transptr_permease_BtuC"/>
</dbReference>
<dbReference type="RefSeq" id="WP_109841046.1">
    <property type="nucleotide sequence ID" value="NZ_CBCPKG010000007.1"/>
</dbReference>
<dbReference type="Gene3D" id="1.10.3470.10">
    <property type="entry name" value="ABC transporter involved in vitamin B12 uptake, BtuC"/>
    <property type="match status" value="1"/>
</dbReference>
<comment type="similarity">
    <text evidence="2">Belongs to the binding-protein-dependent transport system permease family. FecCD subfamily.</text>
</comment>
<dbReference type="PANTHER" id="PTHR30472">
    <property type="entry name" value="FERRIC ENTEROBACTIN TRANSPORT SYSTEM PERMEASE PROTEIN"/>
    <property type="match status" value="1"/>
</dbReference>
<evidence type="ECO:0000256" key="1">
    <source>
        <dbReference type="ARBA" id="ARBA00004651"/>
    </source>
</evidence>
<dbReference type="Pfam" id="PF01032">
    <property type="entry name" value="FecCD"/>
    <property type="match status" value="1"/>
</dbReference>
<protein>
    <submittedName>
        <fullName evidence="9">ABC transporter</fullName>
    </submittedName>
</protein>
<dbReference type="EMBL" id="NRPP01000007">
    <property type="protein sequence ID" value="TFJ28412.1"/>
    <property type="molecule type" value="Genomic_DNA"/>
</dbReference>
<evidence type="ECO:0000256" key="7">
    <source>
        <dbReference type="ARBA" id="ARBA00023136"/>
    </source>
</evidence>
<dbReference type="InterPro" id="IPR037294">
    <property type="entry name" value="ABC_BtuC-like"/>
</dbReference>
<dbReference type="STRING" id="2748.CDIV41_10036"/>
<evidence type="ECO:0000313" key="9">
    <source>
        <dbReference type="EMBL" id="TFJ28412.1"/>
    </source>
</evidence>
<comment type="subcellular location">
    <subcellularLocation>
        <location evidence="1">Cell membrane</location>
        <topology evidence="1">Multi-pass membrane protein</topology>
    </subcellularLocation>
</comment>
<feature type="transmembrane region" description="Helical" evidence="8">
    <location>
        <begin position="73"/>
        <end position="94"/>
    </location>
</feature>